<evidence type="ECO:0000256" key="1">
    <source>
        <dbReference type="ARBA" id="ARBA00007357"/>
    </source>
</evidence>
<name>A0A9J6GB90_HAELO</name>
<dbReference type="InterPro" id="IPR024079">
    <property type="entry name" value="MetalloPept_cat_dom_sf"/>
</dbReference>
<evidence type="ECO:0000313" key="6">
    <source>
        <dbReference type="Proteomes" id="UP000821853"/>
    </source>
</evidence>
<feature type="transmembrane region" description="Helical" evidence="3">
    <location>
        <begin position="356"/>
        <end position="374"/>
    </location>
</feature>
<dbReference type="PANTHER" id="PTHR11733:SF241">
    <property type="entry name" value="GH26575P-RELATED"/>
    <property type="match status" value="1"/>
</dbReference>
<feature type="compositionally biased region" description="Low complexity" evidence="2">
    <location>
        <begin position="233"/>
        <end position="249"/>
    </location>
</feature>
<feature type="domain" description="Peptidase M13 N-terminal" evidence="4">
    <location>
        <begin position="435"/>
        <end position="788"/>
    </location>
</feature>
<dbReference type="GO" id="GO:0004222">
    <property type="term" value="F:metalloendopeptidase activity"/>
    <property type="evidence" value="ECO:0007669"/>
    <property type="project" value="InterPro"/>
</dbReference>
<feature type="region of interest" description="Disordered" evidence="2">
    <location>
        <begin position="328"/>
        <end position="350"/>
    </location>
</feature>
<dbReference type="GO" id="GO:0005886">
    <property type="term" value="C:plasma membrane"/>
    <property type="evidence" value="ECO:0007669"/>
    <property type="project" value="TreeGrafter"/>
</dbReference>
<sequence length="1037" mass="113532">MRDTTRSSCHVAAGPTGSLALALALETRRYDEPFKPWRGVAALTDPSASTRLALNISPEEFAGRAPVLIPARDARRSTGASHHCQDHHAIAANSDCPLRRKKSGGLFPRLVAGRVPLCLPQKRNLPWCPPRKIRDLLPRQGDKKSRLRFLGARRVPFLRPETKRGRLPQPGNKENASALAGSKKGSISPPVDENAVLSPSDASALPPGKKKPSVQPPSRDKGSSPAGRGQKESPSLPGSKKSSLSAPGSQKGSSLQPGNKSKASSLAGSKTGSTSQPAGSKKGSTSQPVAENDTSNAYLAPPGSNGTDWPVGKNEEEALRGSVQYPLQDQQNHHDPFPLPKAPTSPQPAADDRRNAIIGVVVVVAVVVTALFLLRLSKAKGPDQDTSTTSTTGGPPQDSSTTLITGAGLRALCESEACQRVASQLRRGLNPRSPPCDDFYEHVCGAWKDPVRNPELPVAFKSIQRPDESDELFQKLVDDVGEATRGQTIPTAGQTAIQKAAMAYQSCEDIVAKNSTSMATAKRILEEAGFFSSALWDRPVSILNATFFLALTWRIASPFRIEYMQHTKLGFTLRIAPSQSVTAYVKRRQHPDWGSRSEVAFQEMEGTFQQGGEPKITYDQWKFSDDRVTKEWKNILVASQGELQAWNESTIHEAVQGMTENDWTFLLDTYFNSPKSLRFYIDSPKLFSSFAGLLDIIGADMVRPYYRWYMVEILACVVYAPWIIRRHGDYKNALKHHRRFCFAITEKSAGYAFLAPYVKTAFSTRVEDDITNTLRQVRGAYAKLLAESEAFRPNISVLPSYASNSGRVFDLFRVSGDATLEEHYAQYEDMTSDPLENWKRLRVGLTKSFYGHVTMDSVGAAVKTVRFFTLDYVNFDFTLRPDVAVLPFFDPSLPAELKLAGLGLITASAMAETLHASLGWTQPASHAWNETHACMHSHGLSTSSEPDLLKRTVALAAVVTALKKITDGAVPLVLRDVPELSGIQLLFAAWCNLKCGDAYGQKLCNEPVRELRSFAETFHCGADAKMRKATTCTAGWF</sequence>
<keyword evidence="3" id="KW-1133">Transmembrane helix</keyword>
<dbReference type="SUPFAM" id="SSF55486">
    <property type="entry name" value="Metalloproteases ('zincins'), catalytic domain"/>
    <property type="match status" value="1"/>
</dbReference>
<dbReference type="Gene3D" id="3.40.390.10">
    <property type="entry name" value="Collagenase (Catalytic Domain)"/>
    <property type="match status" value="1"/>
</dbReference>
<keyword evidence="3" id="KW-0812">Transmembrane</keyword>
<reference evidence="5 6" key="1">
    <citation type="journal article" date="2020" name="Cell">
        <title>Large-Scale Comparative Analyses of Tick Genomes Elucidate Their Genetic Diversity and Vector Capacities.</title>
        <authorList>
            <consortium name="Tick Genome and Microbiome Consortium (TIGMIC)"/>
            <person name="Jia N."/>
            <person name="Wang J."/>
            <person name="Shi W."/>
            <person name="Du L."/>
            <person name="Sun Y."/>
            <person name="Zhan W."/>
            <person name="Jiang J.F."/>
            <person name="Wang Q."/>
            <person name="Zhang B."/>
            <person name="Ji P."/>
            <person name="Bell-Sakyi L."/>
            <person name="Cui X.M."/>
            <person name="Yuan T.T."/>
            <person name="Jiang B.G."/>
            <person name="Yang W.F."/>
            <person name="Lam T.T."/>
            <person name="Chang Q.C."/>
            <person name="Ding S.J."/>
            <person name="Wang X.J."/>
            <person name="Zhu J.G."/>
            <person name="Ruan X.D."/>
            <person name="Zhao L."/>
            <person name="Wei J.T."/>
            <person name="Ye R.Z."/>
            <person name="Que T.C."/>
            <person name="Du C.H."/>
            <person name="Zhou Y.H."/>
            <person name="Cheng J.X."/>
            <person name="Dai P.F."/>
            <person name="Guo W.B."/>
            <person name="Han X.H."/>
            <person name="Huang E.J."/>
            <person name="Li L.F."/>
            <person name="Wei W."/>
            <person name="Gao Y.C."/>
            <person name="Liu J.Z."/>
            <person name="Shao H.Z."/>
            <person name="Wang X."/>
            <person name="Wang C.C."/>
            <person name="Yang T.C."/>
            <person name="Huo Q.B."/>
            <person name="Li W."/>
            <person name="Chen H.Y."/>
            <person name="Chen S.E."/>
            <person name="Zhou L.G."/>
            <person name="Ni X.B."/>
            <person name="Tian J.H."/>
            <person name="Sheng Y."/>
            <person name="Liu T."/>
            <person name="Pan Y.S."/>
            <person name="Xia L.Y."/>
            <person name="Li J."/>
            <person name="Zhao F."/>
            <person name="Cao W.C."/>
        </authorList>
    </citation>
    <scope>NUCLEOTIDE SEQUENCE [LARGE SCALE GENOMIC DNA]</scope>
    <source>
        <strain evidence="5">HaeL-2018</strain>
    </source>
</reference>
<evidence type="ECO:0000259" key="4">
    <source>
        <dbReference type="Pfam" id="PF05649"/>
    </source>
</evidence>
<dbReference type="InterPro" id="IPR008753">
    <property type="entry name" value="Peptidase_M13_N"/>
</dbReference>
<dbReference type="GO" id="GO:0016485">
    <property type="term" value="P:protein processing"/>
    <property type="evidence" value="ECO:0007669"/>
    <property type="project" value="TreeGrafter"/>
</dbReference>
<dbReference type="Proteomes" id="UP000821853">
    <property type="component" value="Chromosome 4"/>
</dbReference>
<comment type="similarity">
    <text evidence="1">Belongs to the peptidase M13 family.</text>
</comment>
<evidence type="ECO:0000256" key="2">
    <source>
        <dbReference type="SAM" id="MobiDB-lite"/>
    </source>
</evidence>
<feature type="compositionally biased region" description="Basic and acidic residues" evidence="2">
    <location>
        <begin position="132"/>
        <end position="144"/>
    </location>
</feature>
<dbReference type="PANTHER" id="PTHR11733">
    <property type="entry name" value="ZINC METALLOPROTEASE FAMILY M13 NEPRILYSIN-RELATED"/>
    <property type="match status" value="1"/>
</dbReference>
<dbReference type="InterPro" id="IPR042089">
    <property type="entry name" value="Peptidase_M13_dom_2"/>
</dbReference>
<feature type="region of interest" description="Disordered" evidence="2">
    <location>
        <begin position="129"/>
        <end position="313"/>
    </location>
</feature>
<proteinExistence type="inferred from homology"/>
<dbReference type="InterPro" id="IPR000718">
    <property type="entry name" value="Peptidase_M13"/>
</dbReference>
<dbReference type="Pfam" id="PF05649">
    <property type="entry name" value="Peptidase_M13_N"/>
    <property type="match status" value="1"/>
</dbReference>
<dbReference type="AlphaFoldDB" id="A0A9J6GB90"/>
<accession>A0A9J6GB90</accession>
<feature type="compositionally biased region" description="Low complexity" evidence="2">
    <location>
        <begin position="384"/>
        <end position="402"/>
    </location>
</feature>
<protein>
    <recommendedName>
        <fullName evidence="4">Peptidase M13 N-terminal domain-containing protein</fullName>
    </recommendedName>
</protein>
<organism evidence="5 6">
    <name type="scientific">Haemaphysalis longicornis</name>
    <name type="common">Bush tick</name>
    <dbReference type="NCBI Taxonomy" id="44386"/>
    <lineage>
        <taxon>Eukaryota</taxon>
        <taxon>Metazoa</taxon>
        <taxon>Ecdysozoa</taxon>
        <taxon>Arthropoda</taxon>
        <taxon>Chelicerata</taxon>
        <taxon>Arachnida</taxon>
        <taxon>Acari</taxon>
        <taxon>Parasitiformes</taxon>
        <taxon>Ixodida</taxon>
        <taxon>Ixodoidea</taxon>
        <taxon>Ixodidae</taxon>
        <taxon>Haemaphysalinae</taxon>
        <taxon>Haemaphysalis</taxon>
    </lineage>
</organism>
<evidence type="ECO:0000313" key="5">
    <source>
        <dbReference type="EMBL" id="KAH9372698.1"/>
    </source>
</evidence>
<feature type="region of interest" description="Disordered" evidence="2">
    <location>
        <begin position="380"/>
        <end position="403"/>
    </location>
</feature>
<dbReference type="VEuPathDB" id="VectorBase:HLOH_040264"/>
<gene>
    <name evidence="5" type="ORF">HPB48_007775</name>
</gene>
<keyword evidence="6" id="KW-1185">Reference proteome</keyword>
<comment type="caution">
    <text evidence="5">The sequence shown here is derived from an EMBL/GenBank/DDBJ whole genome shotgun (WGS) entry which is preliminary data.</text>
</comment>
<evidence type="ECO:0000256" key="3">
    <source>
        <dbReference type="SAM" id="Phobius"/>
    </source>
</evidence>
<dbReference type="EMBL" id="JABSTR010000006">
    <property type="protein sequence ID" value="KAH9372698.1"/>
    <property type="molecule type" value="Genomic_DNA"/>
</dbReference>
<feature type="compositionally biased region" description="Pro residues" evidence="2">
    <location>
        <begin position="337"/>
        <end position="346"/>
    </location>
</feature>
<feature type="compositionally biased region" description="Polar residues" evidence="2">
    <location>
        <begin position="250"/>
        <end position="297"/>
    </location>
</feature>
<dbReference type="OMA" id="WNESTIH"/>
<dbReference type="PROSITE" id="PS51885">
    <property type="entry name" value="NEPRILYSIN"/>
    <property type="match status" value="1"/>
</dbReference>
<dbReference type="Gene3D" id="1.10.1380.10">
    <property type="entry name" value="Neutral endopeptidase , domain2"/>
    <property type="match status" value="1"/>
</dbReference>
<keyword evidence="3" id="KW-0472">Membrane</keyword>